<organism evidence="7 8">
    <name type="scientific">Teladorsagia circumcincta</name>
    <name type="common">Brown stomach worm</name>
    <name type="synonym">Ostertagia circumcincta</name>
    <dbReference type="NCBI Taxonomy" id="45464"/>
    <lineage>
        <taxon>Eukaryota</taxon>
        <taxon>Metazoa</taxon>
        <taxon>Ecdysozoa</taxon>
        <taxon>Nematoda</taxon>
        <taxon>Chromadorea</taxon>
        <taxon>Rhabditida</taxon>
        <taxon>Rhabditina</taxon>
        <taxon>Rhabditomorpha</taxon>
        <taxon>Strongyloidea</taxon>
        <taxon>Trichostrongylidae</taxon>
        <taxon>Teladorsagia</taxon>
    </lineage>
</organism>
<gene>
    <name evidence="7" type="ORF">TELCIR_09921</name>
</gene>
<feature type="transmembrane region" description="Helical" evidence="6">
    <location>
        <begin position="93"/>
        <end position="112"/>
    </location>
</feature>
<evidence type="ECO:0000256" key="4">
    <source>
        <dbReference type="ARBA" id="ARBA00022989"/>
    </source>
</evidence>
<dbReference type="AlphaFoldDB" id="A0A2G9UDJ3"/>
<dbReference type="EMBL" id="KZ347162">
    <property type="protein sequence ID" value="PIO68296.1"/>
    <property type="molecule type" value="Genomic_DNA"/>
</dbReference>
<evidence type="ECO:0000313" key="7">
    <source>
        <dbReference type="EMBL" id="PIO68296.1"/>
    </source>
</evidence>
<protein>
    <submittedName>
        <fullName evidence="7">Uncharacterized protein</fullName>
    </submittedName>
</protein>
<feature type="non-terminal residue" evidence="7">
    <location>
        <position position="1"/>
    </location>
</feature>
<dbReference type="Pfam" id="PF10292">
    <property type="entry name" value="7TM_GPCR_Srab"/>
    <property type="match status" value="1"/>
</dbReference>
<evidence type="ECO:0000313" key="8">
    <source>
        <dbReference type="Proteomes" id="UP000230423"/>
    </source>
</evidence>
<keyword evidence="3 6" id="KW-0812">Transmembrane</keyword>
<dbReference type="GO" id="GO:0004888">
    <property type="term" value="F:transmembrane signaling receptor activity"/>
    <property type="evidence" value="ECO:0007669"/>
    <property type="project" value="InterPro"/>
</dbReference>
<evidence type="ECO:0000256" key="3">
    <source>
        <dbReference type="ARBA" id="ARBA00022692"/>
    </source>
</evidence>
<proteinExistence type="inferred from homology"/>
<dbReference type="GO" id="GO:0007606">
    <property type="term" value="P:sensory perception of chemical stimulus"/>
    <property type="evidence" value="ECO:0007669"/>
    <property type="project" value="InterPro"/>
</dbReference>
<feature type="transmembrane region" description="Helical" evidence="6">
    <location>
        <begin position="50"/>
        <end position="73"/>
    </location>
</feature>
<dbReference type="GO" id="GO:0016020">
    <property type="term" value="C:membrane"/>
    <property type="evidence" value="ECO:0007669"/>
    <property type="project" value="UniProtKB-SubCell"/>
</dbReference>
<sequence>GVPVAPLFHAGFLVAIVTSSDITSMLSIYEAALWITHRTPCDIIPPRPVYTFYTITEVYFLMHMLGMQLVMTVERTMATIYVDTYESWSATSAIYFIIATFVIPGAMVLYFYKGAVFTEPNLHCFTDQSLVKDRISEGLITKPLTTRYQLSENIAGTSLTASLQTLQVAASVLYSVLTLVCSELHLGIAVNERDTNLLTKEGCYVICQLTMALTYDLLENTSARSLPLTQRICYELTVDVASNAIHQSFRLFDAVTCVVALIAQPVVHYKFLLPSALHFNLKIIQ</sequence>
<dbReference type="PANTHER" id="PTHR31216:SF11">
    <property type="entry name" value="SERPENTINE RECEPTOR CLASS BETA-16-RELATED"/>
    <property type="match status" value="1"/>
</dbReference>
<feature type="transmembrane region" description="Helical" evidence="6">
    <location>
        <begin position="6"/>
        <end position="29"/>
    </location>
</feature>
<keyword evidence="5 6" id="KW-0472">Membrane</keyword>
<dbReference type="PANTHER" id="PTHR31216">
    <property type="entry name" value="SERPENTINE RECEPTOR CLASS BETA-1-RELATED-RELATED"/>
    <property type="match status" value="1"/>
</dbReference>
<dbReference type="InterPro" id="IPR002184">
    <property type="entry name" value="7TM_GPCR_serpentine_rcpt_Srb"/>
</dbReference>
<keyword evidence="4 6" id="KW-1133">Transmembrane helix</keyword>
<accession>A0A2G9UDJ3</accession>
<dbReference type="Proteomes" id="UP000230423">
    <property type="component" value="Unassembled WGS sequence"/>
</dbReference>
<name>A0A2G9UDJ3_TELCI</name>
<comment type="similarity">
    <text evidence="2">Belongs to the nematode receptor-like protein srb family.</text>
</comment>
<keyword evidence="8" id="KW-1185">Reference proteome</keyword>
<evidence type="ECO:0000256" key="6">
    <source>
        <dbReference type="SAM" id="Phobius"/>
    </source>
</evidence>
<evidence type="ECO:0000256" key="1">
    <source>
        <dbReference type="ARBA" id="ARBA00004141"/>
    </source>
</evidence>
<comment type="subcellular location">
    <subcellularLocation>
        <location evidence="1">Membrane</location>
        <topology evidence="1">Multi-pass membrane protein</topology>
    </subcellularLocation>
</comment>
<dbReference type="OrthoDB" id="5876548at2759"/>
<evidence type="ECO:0000256" key="5">
    <source>
        <dbReference type="ARBA" id="ARBA00023136"/>
    </source>
</evidence>
<dbReference type="InterPro" id="IPR019408">
    <property type="entry name" value="7TM_GPCR_serpentine_rcpt_Srab"/>
</dbReference>
<evidence type="ECO:0000256" key="2">
    <source>
        <dbReference type="ARBA" id="ARBA00006860"/>
    </source>
</evidence>
<reference evidence="7 8" key="1">
    <citation type="submission" date="2015-09" db="EMBL/GenBank/DDBJ databases">
        <title>Draft genome of the parasitic nematode Teladorsagia circumcincta isolate WARC Sus (inbred).</title>
        <authorList>
            <person name="Mitreva M."/>
        </authorList>
    </citation>
    <scope>NUCLEOTIDE SEQUENCE [LARGE SCALE GENOMIC DNA]</scope>
    <source>
        <strain evidence="7 8">S</strain>
    </source>
</reference>